<dbReference type="eggNOG" id="KOG4197">
    <property type="taxonomic scope" value="Eukaryota"/>
</dbReference>
<dbReference type="Pfam" id="PF01535">
    <property type="entry name" value="PPR"/>
    <property type="match status" value="10"/>
</dbReference>
<proteinExistence type="predicted"/>
<dbReference type="GO" id="GO:0003723">
    <property type="term" value="F:RNA binding"/>
    <property type="evidence" value="ECO:0000318"/>
    <property type="project" value="GO_Central"/>
</dbReference>
<reference evidence="5" key="1">
    <citation type="journal article" date="2013" name="Science">
        <title>The Amborella genome and the evolution of flowering plants.</title>
        <authorList>
            <consortium name="Amborella Genome Project"/>
        </authorList>
    </citation>
    <scope>NUCLEOTIDE SEQUENCE [LARGE SCALE GENOMIC DNA]</scope>
</reference>
<dbReference type="GO" id="GO:0009451">
    <property type="term" value="P:RNA modification"/>
    <property type="evidence" value="ECO:0000318"/>
    <property type="project" value="GO_Central"/>
</dbReference>
<feature type="repeat" description="PPR" evidence="2">
    <location>
        <begin position="353"/>
        <end position="387"/>
    </location>
</feature>
<feature type="repeat" description="PPR" evidence="2">
    <location>
        <begin position="455"/>
        <end position="489"/>
    </location>
</feature>
<dbReference type="SUPFAM" id="SSF48452">
    <property type="entry name" value="TPR-like"/>
    <property type="match status" value="2"/>
</dbReference>
<dbReference type="InterPro" id="IPR046960">
    <property type="entry name" value="PPR_At4g14850-like_plant"/>
</dbReference>
<feature type="domain" description="DYW" evidence="3">
    <location>
        <begin position="670"/>
        <end position="762"/>
    </location>
</feature>
<dbReference type="GO" id="GO:0008270">
    <property type="term" value="F:zinc ion binding"/>
    <property type="evidence" value="ECO:0007669"/>
    <property type="project" value="InterPro"/>
</dbReference>
<dbReference type="KEGG" id="atr:18424634"/>
<dbReference type="FunFam" id="1.25.40.10:FF:000316">
    <property type="entry name" value="Pentatricopeptide repeat-containing protein"/>
    <property type="match status" value="1"/>
</dbReference>
<protein>
    <recommendedName>
        <fullName evidence="3">DYW domain-containing protein</fullName>
    </recommendedName>
</protein>
<dbReference type="Proteomes" id="UP000017836">
    <property type="component" value="Unassembled WGS sequence"/>
</dbReference>
<accession>W1NLK8</accession>
<dbReference type="Gramene" id="ERM96697">
    <property type="protein sequence ID" value="ERM96697"/>
    <property type="gene ID" value="AMTR_s00001p00272900"/>
</dbReference>
<feature type="repeat" description="PPR" evidence="2">
    <location>
        <begin position="135"/>
        <end position="169"/>
    </location>
</feature>
<dbReference type="HOGENOM" id="CLU_002706_15_1_1"/>
<dbReference type="AlphaFoldDB" id="W1NLK8"/>
<feature type="repeat" description="PPR" evidence="2">
    <location>
        <begin position="260"/>
        <end position="294"/>
    </location>
</feature>
<dbReference type="InterPro" id="IPR046848">
    <property type="entry name" value="E_motif"/>
</dbReference>
<keyword evidence="5" id="KW-1185">Reference proteome</keyword>
<dbReference type="FunFam" id="1.25.40.10:FF:000366">
    <property type="entry name" value="Pentatricopeptide (PPR) repeat-containing protein"/>
    <property type="match status" value="1"/>
</dbReference>
<dbReference type="OrthoDB" id="185373at2759"/>
<dbReference type="GO" id="GO:0140547">
    <property type="term" value="P:acquisition of seed longevity"/>
    <property type="evidence" value="ECO:0007669"/>
    <property type="project" value="EnsemblPlants"/>
</dbReference>
<dbReference type="Pfam" id="PF20431">
    <property type="entry name" value="E_motif"/>
    <property type="match status" value="1"/>
</dbReference>
<feature type="repeat" description="PPR" evidence="2">
    <location>
        <begin position="198"/>
        <end position="232"/>
    </location>
</feature>
<dbReference type="GO" id="GO:0010214">
    <property type="term" value="P:seed coat development"/>
    <property type="evidence" value="ECO:0007669"/>
    <property type="project" value="EnsemblPlants"/>
</dbReference>
<dbReference type="PANTHER" id="PTHR47926">
    <property type="entry name" value="PENTATRICOPEPTIDE REPEAT-CONTAINING PROTEIN"/>
    <property type="match status" value="1"/>
</dbReference>
<evidence type="ECO:0000256" key="1">
    <source>
        <dbReference type="ARBA" id="ARBA00022737"/>
    </source>
</evidence>
<gene>
    <name evidence="4" type="ORF">AMTR_s00001p00272900</name>
</gene>
<dbReference type="NCBIfam" id="TIGR00756">
    <property type="entry name" value="PPR"/>
    <property type="match status" value="11"/>
</dbReference>
<dbReference type="InterPro" id="IPR002885">
    <property type="entry name" value="PPR_rpt"/>
</dbReference>
<keyword evidence="1" id="KW-0677">Repeat</keyword>
<evidence type="ECO:0000256" key="2">
    <source>
        <dbReference type="PROSITE-ProRule" id="PRU00708"/>
    </source>
</evidence>
<dbReference type="EMBL" id="KI397142">
    <property type="protein sequence ID" value="ERM96697.1"/>
    <property type="molecule type" value="Genomic_DNA"/>
</dbReference>
<evidence type="ECO:0000259" key="3">
    <source>
        <dbReference type="Pfam" id="PF14432"/>
    </source>
</evidence>
<dbReference type="Gene3D" id="1.25.40.10">
    <property type="entry name" value="Tetratricopeptide repeat domain"/>
    <property type="match status" value="6"/>
</dbReference>
<dbReference type="InterPro" id="IPR032867">
    <property type="entry name" value="DYW_dom"/>
</dbReference>
<name>W1NLK8_AMBTC</name>
<feature type="repeat" description="PPR" evidence="2">
    <location>
        <begin position="322"/>
        <end position="352"/>
    </location>
</feature>
<organism evidence="4 5">
    <name type="scientific">Amborella trichopoda</name>
    <dbReference type="NCBI Taxonomy" id="13333"/>
    <lineage>
        <taxon>Eukaryota</taxon>
        <taxon>Viridiplantae</taxon>
        <taxon>Streptophyta</taxon>
        <taxon>Embryophyta</taxon>
        <taxon>Tracheophyta</taxon>
        <taxon>Spermatophyta</taxon>
        <taxon>Magnoliopsida</taxon>
        <taxon>Amborellales</taxon>
        <taxon>Amborellaceae</taxon>
        <taxon>Amborella</taxon>
    </lineage>
</organism>
<dbReference type="InterPro" id="IPR011990">
    <property type="entry name" value="TPR-like_helical_dom_sf"/>
</dbReference>
<evidence type="ECO:0000313" key="5">
    <source>
        <dbReference type="Proteomes" id="UP000017836"/>
    </source>
</evidence>
<dbReference type="PROSITE" id="PS51375">
    <property type="entry name" value="PPR"/>
    <property type="match status" value="7"/>
</dbReference>
<evidence type="ECO:0000313" key="4">
    <source>
        <dbReference type="EMBL" id="ERM96697.1"/>
    </source>
</evidence>
<dbReference type="Pfam" id="PF13041">
    <property type="entry name" value="PPR_2"/>
    <property type="match status" value="2"/>
</dbReference>
<dbReference type="Pfam" id="PF14432">
    <property type="entry name" value="DYW_deaminase"/>
    <property type="match status" value="1"/>
</dbReference>
<dbReference type="OMA" id="FDMMRTT"/>
<feature type="repeat" description="PPR" evidence="2">
    <location>
        <begin position="73"/>
        <end position="107"/>
    </location>
</feature>
<dbReference type="FunFam" id="1.25.40.10:FF:000125">
    <property type="entry name" value="Pentatricopeptide repeat-containing protein"/>
    <property type="match status" value="3"/>
</dbReference>
<dbReference type="FunFam" id="1.25.40.10:FF:000031">
    <property type="entry name" value="Pentatricopeptide repeat-containing protein mitochondrial"/>
    <property type="match status" value="1"/>
</dbReference>
<dbReference type="PANTHER" id="PTHR47926:SF433">
    <property type="entry name" value="PENTATRICOPEPTIDE REPEAT-CONTAINING PROTEIN"/>
    <property type="match status" value="1"/>
</dbReference>
<sequence length="762" mass="86061">MRVLKRCILSVRTTSFCSYHQLLTINNKNLASRSTISDSDPKIVRWNIAISERARAGSIAAARELFDTMPHRSIVSWNAIISAYASNSDIDSARCLFDQMPCRDLVSWNVMLAAYVKNDDLRAARRLFTAMPERDVVSWNTLLSGYTQAGYIDDAKDLFDRMPKRNSISWNAILVGYIQNGCFESACKLFASNPNDWDTVSWNALMAGYVRRKRLIEARHLFDKMSQRDVVSWNTMITGYAQNAQMQEAHELFRLCLVRDVFTWTAMVSGYVQNGMLDEARDVFNQMPERNTVSWNAMIAGYVQGRRLAQACELFEAMPCRNACSWNTMVTGHGQSGDVDTARRLFDKMPKRDAISWAAMIAAYAQNGHSEEALNLFIEMRRIGQCLMNRSTFTCALSTCADIAALECGKQVHAHLVKSGYATCTFVGNALLAMYCKCGSIAEAYVAFKTMPEKDLVTWNTMIAGYARHGFGIRALQVFEAMREKHIGPDNITMVAVLSACSHTGLVSKGMEYFESMRRDYGIEPAGQHYTCMIDLLGRAGRLEEAWCLMQSISFEPDGTMWGALLGASRIHGNTKLAEMAAEKVFEMEPDNSGMYVLLSNLYAEAGRWADVDRLRVMMREKGVKKVPGFSWIEYKNKVHAFSVGDSDHPQKEKIYAFLEELDLRMKQAGHVSETKMVLHDVEEEEKEHMVKHHSEKLAVAFGILNVPEGRPIRVIKNLRVCVDCHNAIKLVSEIMGRAVILRDSNRFHHFEGGLCSCGDYW</sequence>